<dbReference type="Proteomes" id="UP000032545">
    <property type="component" value="Unassembled WGS sequence"/>
</dbReference>
<dbReference type="NCBIfam" id="NF033592">
    <property type="entry name" value="transpos_IS4_1"/>
    <property type="match status" value="1"/>
</dbReference>
<dbReference type="AlphaFoldDB" id="A0A0D8B5Q9"/>
<proteinExistence type="predicted"/>
<dbReference type="InterPro" id="IPR012337">
    <property type="entry name" value="RNaseH-like_sf"/>
</dbReference>
<reference evidence="4 5" key="2">
    <citation type="journal article" date="2016" name="Genome Announc.">
        <title>Permanent Draft Genome Sequences for Two Variants of Frankia sp. Strain CpI1, the First Frankia Strain Isolated from Root Nodules of Comptonia peregrina.</title>
        <authorList>
            <person name="Oshone R."/>
            <person name="Hurst S.G.IV."/>
            <person name="Abebe-Akele F."/>
            <person name="Simpson S."/>
            <person name="Morris K."/>
            <person name="Thomas W.K."/>
            <person name="Tisa L.S."/>
        </authorList>
    </citation>
    <scope>NUCLEOTIDE SEQUENCE [LARGE SCALE GENOMIC DNA]</scope>
    <source>
        <strain evidence="5">CpI1-S</strain>
    </source>
</reference>
<name>A0A0D8B5Q9_9ACTN</name>
<evidence type="ECO:0000259" key="3">
    <source>
        <dbReference type="Pfam" id="PF13006"/>
    </source>
</evidence>
<evidence type="ECO:0000313" key="5">
    <source>
        <dbReference type="Proteomes" id="UP000032545"/>
    </source>
</evidence>
<dbReference type="Pfam" id="PF01609">
    <property type="entry name" value="DDE_Tnp_1"/>
    <property type="match status" value="1"/>
</dbReference>
<feature type="domain" description="Transposase IS4 N-terminal" evidence="3">
    <location>
        <begin position="2"/>
        <end position="83"/>
    </location>
</feature>
<keyword evidence="1" id="KW-0472">Membrane</keyword>
<dbReference type="InterPro" id="IPR047952">
    <property type="entry name" value="Transpos_IS4"/>
</dbReference>
<dbReference type="GO" id="GO:0004803">
    <property type="term" value="F:transposase activity"/>
    <property type="evidence" value="ECO:0007669"/>
    <property type="project" value="InterPro"/>
</dbReference>
<dbReference type="PANTHER" id="PTHR37529">
    <property type="entry name" value="TRANSPOSASE INSG FOR INSERTION SEQUENCE ELEMENT IS4-RELATED"/>
    <property type="match status" value="1"/>
</dbReference>
<evidence type="ECO:0000259" key="2">
    <source>
        <dbReference type="Pfam" id="PF01609"/>
    </source>
</evidence>
<keyword evidence="5" id="KW-1185">Reference proteome</keyword>
<evidence type="ECO:0000256" key="1">
    <source>
        <dbReference type="SAM" id="Phobius"/>
    </source>
</evidence>
<comment type="caution">
    <text evidence="4">The sequence shown here is derived from an EMBL/GenBank/DDBJ whole genome shotgun (WGS) entry which is preliminary data.</text>
</comment>
<dbReference type="EMBL" id="JYFN01000092">
    <property type="protein sequence ID" value="KJE19638.1"/>
    <property type="molecule type" value="Genomic_DNA"/>
</dbReference>
<dbReference type="GO" id="GO:0003677">
    <property type="term" value="F:DNA binding"/>
    <property type="evidence" value="ECO:0007669"/>
    <property type="project" value="InterPro"/>
</dbReference>
<sequence length="394" mass="43686">MDEVLTETGRREKRVRLLPAHVVVYFVVALAVFRDGYEEVLRRLVGGLRFMAVWRDEWTVPSTSALSQARERLGEEPLKLLFERVAVPLAELGTAGAWLRSWRLMAIDGVNIDVPDTAENLTAFEKARGGTRRPFPQIRSVGLVECGTHAVLAATTGSMRDGERDLATGLLGSVEPDMLITADRGFFSFELWAEFMVTGAALLWRVSAHMKLPAESLLPDGSYLSTIKSKKNRGSSWRMPLAAVADPRDASHIPVRVIEYTVDTGDGGSSETFRLVTTILDPAEATALELAATYQQRWEYELSLKEIETQLLAPGAGLRSKSPAMVRQEFWGLLLAHYAIRALMVEAADSGGIDPDRLSFQRTLNIVRRQVTDQAAFSPLDTRQGGREDDRRNS</sequence>
<dbReference type="PATRIC" id="fig|1502723.3.peg.7032"/>
<dbReference type="GO" id="GO:0006313">
    <property type="term" value="P:DNA transposition"/>
    <property type="evidence" value="ECO:0007669"/>
    <property type="project" value="InterPro"/>
</dbReference>
<feature type="domain" description="Transposase IS4-like" evidence="2">
    <location>
        <begin position="104"/>
        <end position="337"/>
    </location>
</feature>
<gene>
    <name evidence="4" type="ORF">FF36_06084</name>
</gene>
<dbReference type="Pfam" id="PF13006">
    <property type="entry name" value="Nterm_IS4"/>
    <property type="match status" value="1"/>
</dbReference>
<evidence type="ECO:0000313" key="4">
    <source>
        <dbReference type="EMBL" id="KJE19638.1"/>
    </source>
</evidence>
<dbReference type="InterPro" id="IPR024473">
    <property type="entry name" value="Transposases_IS4_N"/>
</dbReference>
<protein>
    <submittedName>
        <fullName evidence="4">Transposase, IS4 family</fullName>
    </submittedName>
</protein>
<dbReference type="PANTHER" id="PTHR37529:SF1">
    <property type="entry name" value="TRANSPOSASE INSG FOR INSERTION SEQUENCE ELEMENT IS4-RELATED"/>
    <property type="match status" value="1"/>
</dbReference>
<reference evidence="5" key="1">
    <citation type="submission" date="2015-02" db="EMBL/GenBank/DDBJ databases">
        <title>Draft Genome of Frankia sp. CpI1-S.</title>
        <authorList>
            <person name="Oshone R.T."/>
            <person name="Ngom M."/>
            <person name="Ghodhbane-Gtari F."/>
            <person name="Gtari M."/>
            <person name="Morris K."/>
            <person name="Thomas K."/>
            <person name="Sen A."/>
            <person name="Tisa L.S."/>
        </authorList>
    </citation>
    <scope>NUCLEOTIDE SEQUENCE [LARGE SCALE GENOMIC DNA]</scope>
    <source>
        <strain evidence="5">CpI1-S</strain>
    </source>
</reference>
<dbReference type="SUPFAM" id="SSF53098">
    <property type="entry name" value="Ribonuclease H-like"/>
    <property type="match status" value="1"/>
</dbReference>
<dbReference type="InterPro" id="IPR002559">
    <property type="entry name" value="Transposase_11"/>
</dbReference>
<accession>A0A0D8B5Q9</accession>
<keyword evidence="1" id="KW-0812">Transmembrane</keyword>
<feature type="transmembrane region" description="Helical" evidence="1">
    <location>
        <begin position="15"/>
        <end position="33"/>
    </location>
</feature>
<keyword evidence="1" id="KW-1133">Transmembrane helix</keyword>
<organism evidence="4 5">
    <name type="scientific">Frankia torreyi</name>
    <dbReference type="NCBI Taxonomy" id="1856"/>
    <lineage>
        <taxon>Bacteria</taxon>
        <taxon>Bacillati</taxon>
        <taxon>Actinomycetota</taxon>
        <taxon>Actinomycetes</taxon>
        <taxon>Frankiales</taxon>
        <taxon>Frankiaceae</taxon>
        <taxon>Frankia</taxon>
    </lineage>
</organism>